<feature type="region of interest" description="Disordered" evidence="1">
    <location>
        <begin position="43"/>
        <end position="80"/>
    </location>
</feature>
<evidence type="ECO:0000313" key="2">
    <source>
        <dbReference type="EMBL" id="EJT81647.1"/>
    </source>
</evidence>
<dbReference type="RefSeq" id="XP_009217656.1">
    <property type="nucleotide sequence ID" value="XM_009219392.1"/>
</dbReference>
<organism evidence="2">
    <name type="scientific">Gaeumannomyces tritici (strain R3-111a-1)</name>
    <name type="common">Wheat and barley take-all root rot fungus</name>
    <name type="synonym">Gaeumannomyces graminis var. tritici</name>
    <dbReference type="NCBI Taxonomy" id="644352"/>
    <lineage>
        <taxon>Eukaryota</taxon>
        <taxon>Fungi</taxon>
        <taxon>Dikarya</taxon>
        <taxon>Ascomycota</taxon>
        <taxon>Pezizomycotina</taxon>
        <taxon>Sordariomycetes</taxon>
        <taxon>Sordariomycetidae</taxon>
        <taxon>Magnaporthales</taxon>
        <taxon>Magnaporthaceae</taxon>
        <taxon>Gaeumannomyces</taxon>
    </lineage>
</organism>
<gene>
    <name evidence="3" type="primary">20342083</name>
    <name evidence="2" type="ORF">GGTG_01625</name>
</gene>
<dbReference type="Proteomes" id="UP000006039">
    <property type="component" value="Unassembled WGS sequence"/>
</dbReference>
<sequence length="96" mass="10355">MGAWQAPPLTVSQSAGALAQELAAALPALLLYLCATPRRSWIRGLGPRTSPERRSNKTKERVRRSESWAPPPGKRPSAVQATAGIKSALTHVITMR</sequence>
<reference evidence="2" key="3">
    <citation type="submission" date="2010-09" db="EMBL/GenBank/DDBJ databases">
        <title>Annotation of Gaeumannomyces graminis var. tritici R3-111a-1.</title>
        <authorList>
            <consortium name="The Broad Institute Genome Sequencing Platform"/>
            <person name="Ma L.-J."/>
            <person name="Dead R."/>
            <person name="Young S.K."/>
            <person name="Zeng Q."/>
            <person name="Gargeya S."/>
            <person name="Fitzgerald M."/>
            <person name="Haas B."/>
            <person name="Abouelleil A."/>
            <person name="Alvarado L."/>
            <person name="Arachchi H.M."/>
            <person name="Berlin A."/>
            <person name="Brown A."/>
            <person name="Chapman S.B."/>
            <person name="Chen Z."/>
            <person name="Dunbar C."/>
            <person name="Freedman E."/>
            <person name="Gearin G."/>
            <person name="Gellesch M."/>
            <person name="Goldberg J."/>
            <person name="Griggs A."/>
            <person name="Gujja S."/>
            <person name="Heiman D."/>
            <person name="Howarth C."/>
            <person name="Larson L."/>
            <person name="Lui A."/>
            <person name="MacDonald P.J.P."/>
            <person name="Mehta T."/>
            <person name="Montmayeur A."/>
            <person name="Murphy C."/>
            <person name="Neiman D."/>
            <person name="Pearson M."/>
            <person name="Priest M."/>
            <person name="Roberts A."/>
            <person name="Saif S."/>
            <person name="Shea T."/>
            <person name="Shenoy N."/>
            <person name="Sisk P."/>
            <person name="Stolte C."/>
            <person name="Sykes S."/>
            <person name="Yandava C."/>
            <person name="Wortman J."/>
            <person name="Nusbaum C."/>
            <person name="Birren B."/>
        </authorList>
    </citation>
    <scope>NUCLEOTIDE SEQUENCE</scope>
    <source>
        <strain evidence="2">R3-111a-1</strain>
    </source>
</reference>
<feature type="compositionally biased region" description="Basic and acidic residues" evidence="1">
    <location>
        <begin position="50"/>
        <end position="66"/>
    </location>
</feature>
<dbReference type="EMBL" id="GL385395">
    <property type="protein sequence ID" value="EJT81647.1"/>
    <property type="molecule type" value="Genomic_DNA"/>
</dbReference>
<keyword evidence="4" id="KW-1185">Reference proteome</keyword>
<reference evidence="3" key="5">
    <citation type="submission" date="2018-04" db="UniProtKB">
        <authorList>
            <consortium name="EnsemblFungi"/>
        </authorList>
    </citation>
    <scope>IDENTIFICATION</scope>
    <source>
        <strain evidence="3">R3-111a-1</strain>
    </source>
</reference>
<protein>
    <submittedName>
        <fullName evidence="2 3">Uncharacterized protein</fullName>
    </submittedName>
</protein>
<proteinExistence type="predicted"/>
<dbReference type="VEuPathDB" id="FungiDB:GGTG_01625"/>
<evidence type="ECO:0000313" key="4">
    <source>
        <dbReference type="Proteomes" id="UP000006039"/>
    </source>
</evidence>
<dbReference type="EnsemblFungi" id="EJT81647">
    <property type="protein sequence ID" value="EJT81647"/>
    <property type="gene ID" value="GGTG_01625"/>
</dbReference>
<reference evidence="3" key="4">
    <citation type="journal article" date="2015" name="G3 (Bethesda)">
        <title>Genome sequences of three phytopathogenic species of the Magnaporthaceae family of fungi.</title>
        <authorList>
            <person name="Okagaki L.H."/>
            <person name="Nunes C.C."/>
            <person name="Sailsbery J."/>
            <person name="Clay B."/>
            <person name="Brown D."/>
            <person name="John T."/>
            <person name="Oh Y."/>
            <person name="Young N."/>
            <person name="Fitzgerald M."/>
            <person name="Haas B.J."/>
            <person name="Zeng Q."/>
            <person name="Young S."/>
            <person name="Adiconis X."/>
            <person name="Fan L."/>
            <person name="Levin J.Z."/>
            <person name="Mitchell T.K."/>
            <person name="Okubara P.A."/>
            <person name="Farman M.L."/>
            <person name="Kohn L.M."/>
            <person name="Birren B."/>
            <person name="Ma L.-J."/>
            <person name="Dean R.A."/>
        </authorList>
    </citation>
    <scope>NUCLEOTIDE SEQUENCE</scope>
    <source>
        <strain evidence="3">R3-111a-1</strain>
    </source>
</reference>
<dbReference type="AlphaFoldDB" id="J3NK43"/>
<reference evidence="4" key="1">
    <citation type="submission" date="2010-07" db="EMBL/GenBank/DDBJ databases">
        <title>The genome sequence of Gaeumannomyces graminis var. tritici strain R3-111a-1.</title>
        <authorList>
            <consortium name="The Broad Institute Genome Sequencing Platform"/>
            <person name="Ma L.-J."/>
            <person name="Dead R."/>
            <person name="Young S."/>
            <person name="Zeng Q."/>
            <person name="Koehrsen M."/>
            <person name="Alvarado L."/>
            <person name="Berlin A."/>
            <person name="Chapman S.B."/>
            <person name="Chen Z."/>
            <person name="Freedman E."/>
            <person name="Gellesch M."/>
            <person name="Goldberg J."/>
            <person name="Griggs A."/>
            <person name="Gujja S."/>
            <person name="Heilman E.R."/>
            <person name="Heiman D."/>
            <person name="Hepburn T."/>
            <person name="Howarth C."/>
            <person name="Jen D."/>
            <person name="Larson L."/>
            <person name="Mehta T."/>
            <person name="Neiman D."/>
            <person name="Pearson M."/>
            <person name="Roberts A."/>
            <person name="Saif S."/>
            <person name="Shea T."/>
            <person name="Shenoy N."/>
            <person name="Sisk P."/>
            <person name="Stolte C."/>
            <person name="Sykes S."/>
            <person name="Walk T."/>
            <person name="White J."/>
            <person name="Yandava C."/>
            <person name="Haas B."/>
            <person name="Nusbaum C."/>
            <person name="Birren B."/>
        </authorList>
    </citation>
    <scope>NUCLEOTIDE SEQUENCE [LARGE SCALE GENOMIC DNA]</scope>
    <source>
        <strain evidence="4">R3-111a-1</strain>
    </source>
</reference>
<accession>J3NK43</accession>
<reference evidence="2" key="2">
    <citation type="submission" date="2010-07" db="EMBL/GenBank/DDBJ databases">
        <authorList>
            <consortium name="The Broad Institute Genome Sequencing Platform"/>
            <consortium name="Broad Institute Genome Sequencing Center for Infectious Disease"/>
            <person name="Ma L.-J."/>
            <person name="Dead R."/>
            <person name="Young S."/>
            <person name="Zeng Q."/>
            <person name="Koehrsen M."/>
            <person name="Alvarado L."/>
            <person name="Berlin A."/>
            <person name="Chapman S.B."/>
            <person name="Chen Z."/>
            <person name="Freedman E."/>
            <person name="Gellesch M."/>
            <person name="Goldberg J."/>
            <person name="Griggs A."/>
            <person name="Gujja S."/>
            <person name="Heilman E.R."/>
            <person name="Heiman D."/>
            <person name="Hepburn T."/>
            <person name="Howarth C."/>
            <person name="Jen D."/>
            <person name="Larson L."/>
            <person name="Mehta T."/>
            <person name="Neiman D."/>
            <person name="Pearson M."/>
            <person name="Roberts A."/>
            <person name="Saif S."/>
            <person name="Shea T."/>
            <person name="Shenoy N."/>
            <person name="Sisk P."/>
            <person name="Stolte C."/>
            <person name="Sykes S."/>
            <person name="Walk T."/>
            <person name="White J."/>
            <person name="Yandava C."/>
            <person name="Haas B."/>
            <person name="Nusbaum C."/>
            <person name="Birren B."/>
        </authorList>
    </citation>
    <scope>NUCLEOTIDE SEQUENCE</scope>
    <source>
        <strain evidence="2">R3-111a-1</strain>
    </source>
</reference>
<name>J3NK43_GAET3</name>
<dbReference type="HOGENOM" id="CLU_2359852_0_0_1"/>
<evidence type="ECO:0000256" key="1">
    <source>
        <dbReference type="SAM" id="MobiDB-lite"/>
    </source>
</evidence>
<evidence type="ECO:0000313" key="3">
    <source>
        <dbReference type="EnsemblFungi" id="EJT81647"/>
    </source>
</evidence>
<dbReference type="GeneID" id="20342083"/>